<sequence length="317" mass="34650">QGKQFDVVDLDPYGSAVPFIDGAIQAVKNGGLICVTCTDLAVLASVNHPETCFAKYGGSPLRAEFCHELALRLVVHCLQSSAARYKRFVVPVLSCSIDFYVRLFVRVYDSAERVKSVASNTGIVYHCPNCRSFEVQPMGTVTPQKNGNFKYSVASGPITEPVCKACGTHTHVGGPCWIGPLHDKSFVQKMYDHVADAKDLYKTQPRMKGMLKVIHEELDIPFHYTVSAMSSAVRTSCPSLIDVSSAILNAGYKVSGVHSCSGALKTDTPASVMWDIFRAWVEKVGRSKKVQEGSFSAKILDQPIRYSISTSQRLCIG</sequence>
<dbReference type="EC" id="2.1.1.21" evidence="1"/>
<keyword evidence="2" id="KW-1185">Reference proteome</keyword>
<keyword evidence="1" id="KW-0808">Transferase</keyword>
<gene>
    <name evidence="1" type="primary">TRM1_2</name>
    <name evidence="1" type="ORF">EV182_006124</name>
</gene>
<proteinExistence type="predicted"/>
<dbReference type="EMBL" id="JAMZIH010007554">
    <property type="protein sequence ID" value="KAJ1672976.1"/>
    <property type="molecule type" value="Genomic_DNA"/>
</dbReference>
<protein>
    <submittedName>
        <fullName evidence="1">RNA methyltransferase tRNA(M5U54)methyltransferase</fullName>
        <ecNumber evidence="1">2.1.1.21</ecNumber>
    </submittedName>
</protein>
<dbReference type="Proteomes" id="UP001145114">
    <property type="component" value="Unassembled WGS sequence"/>
</dbReference>
<evidence type="ECO:0000313" key="2">
    <source>
        <dbReference type="Proteomes" id="UP001145114"/>
    </source>
</evidence>
<keyword evidence="1" id="KW-0489">Methyltransferase</keyword>
<comment type="caution">
    <text evidence="1">The sequence shown here is derived from an EMBL/GenBank/DDBJ whole genome shotgun (WGS) entry which is preliminary data.</text>
</comment>
<accession>A0ACC1HBG1</accession>
<evidence type="ECO:0000313" key="1">
    <source>
        <dbReference type="EMBL" id="KAJ1672976.1"/>
    </source>
</evidence>
<feature type="non-terminal residue" evidence="1">
    <location>
        <position position="1"/>
    </location>
</feature>
<name>A0ACC1HBG1_9FUNG</name>
<organism evidence="1 2">
    <name type="scientific">Spiromyces aspiralis</name>
    <dbReference type="NCBI Taxonomy" id="68401"/>
    <lineage>
        <taxon>Eukaryota</taxon>
        <taxon>Fungi</taxon>
        <taxon>Fungi incertae sedis</taxon>
        <taxon>Zoopagomycota</taxon>
        <taxon>Kickxellomycotina</taxon>
        <taxon>Kickxellomycetes</taxon>
        <taxon>Kickxellales</taxon>
        <taxon>Kickxellaceae</taxon>
        <taxon>Spiromyces</taxon>
    </lineage>
</organism>
<reference evidence="1" key="1">
    <citation type="submission" date="2022-06" db="EMBL/GenBank/DDBJ databases">
        <title>Phylogenomic reconstructions and comparative analyses of Kickxellomycotina fungi.</title>
        <authorList>
            <person name="Reynolds N.K."/>
            <person name="Stajich J.E."/>
            <person name="Barry K."/>
            <person name="Grigoriev I.V."/>
            <person name="Crous P."/>
            <person name="Smith M.E."/>
        </authorList>
    </citation>
    <scope>NUCLEOTIDE SEQUENCE</scope>
    <source>
        <strain evidence="1">RSA 2271</strain>
    </source>
</reference>